<name>A0A2L1URP3_9GAMM</name>
<dbReference type="GO" id="GO:0003677">
    <property type="term" value="F:DNA binding"/>
    <property type="evidence" value="ECO:0007669"/>
    <property type="project" value="InterPro"/>
</dbReference>
<dbReference type="OrthoDB" id="5346389at2"/>
<evidence type="ECO:0000313" key="3">
    <source>
        <dbReference type="Proteomes" id="UP000239197"/>
    </source>
</evidence>
<dbReference type="Pfam" id="PF17765">
    <property type="entry name" value="MLTR_LBD"/>
    <property type="match status" value="1"/>
</dbReference>
<dbReference type="AlphaFoldDB" id="A0A2L1URP3"/>
<protein>
    <submittedName>
        <fullName evidence="2">Transcriptional regulator</fullName>
    </submittedName>
</protein>
<dbReference type="PANTHER" id="PTHR35010">
    <property type="entry name" value="BLL4672 PROTEIN-RELATED"/>
    <property type="match status" value="1"/>
</dbReference>
<dbReference type="EMBL" id="CP019062">
    <property type="protein sequence ID" value="AVF35629.1"/>
    <property type="molecule type" value="Genomic_DNA"/>
</dbReference>
<evidence type="ECO:0000313" key="2">
    <source>
        <dbReference type="EMBL" id="AVF35629.1"/>
    </source>
</evidence>
<dbReference type="Gene3D" id="3.30.450.180">
    <property type="match status" value="1"/>
</dbReference>
<dbReference type="Pfam" id="PF13560">
    <property type="entry name" value="HTH_31"/>
    <property type="match status" value="1"/>
</dbReference>
<dbReference type="Proteomes" id="UP000239197">
    <property type="component" value="Chromosome"/>
</dbReference>
<gene>
    <name evidence="2" type="ORF">BV494_12130</name>
</gene>
<dbReference type="PANTHER" id="PTHR35010:SF2">
    <property type="entry name" value="BLL4672 PROTEIN"/>
    <property type="match status" value="1"/>
</dbReference>
<dbReference type="InterPro" id="IPR010982">
    <property type="entry name" value="Lambda_DNA-bd_dom_sf"/>
</dbReference>
<dbReference type="KEGG" id="rox:BV494_12130"/>
<keyword evidence="3" id="KW-1185">Reference proteome</keyword>
<dbReference type="InterPro" id="IPR041413">
    <property type="entry name" value="MLTR_LBD"/>
</dbReference>
<dbReference type="Gene3D" id="1.10.260.40">
    <property type="entry name" value="lambda repressor-like DNA-binding domains"/>
    <property type="match status" value="1"/>
</dbReference>
<sequence length="263" mass="29281">MIDNAESLSGPRALGAFLRTHRERVTPEMVGLPGSARRRTSGLRREELAQISGISATWYTWIEQGRDVSISAATLDSLAKSLQMEPAAREYLFSLASVKDPLAVLTSGAPDDSLKNCVNQLSGPGYLLDSCWNMLAWNPPAGALFSGWLGTDEQPNLLNFMFLHPLARKLVPDWAERAKRVVAEFRAETSHYAHSDAVRQKVISLRGQSAEFNQWWTQQEVLAREGGERRFNHPLSGETGYRQQTFFPAGYADCKLVMLVPES</sequence>
<feature type="domain" description="HTH cro/C1-type" evidence="1">
    <location>
        <begin position="17"/>
        <end position="89"/>
    </location>
</feature>
<evidence type="ECO:0000259" key="1">
    <source>
        <dbReference type="SMART" id="SM00530"/>
    </source>
</evidence>
<dbReference type="SMART" id="SM00530">
    <property type="entry name" value="HTH_XRE"/>
    <property type="match status" value="1"/>
</dbReference>
<reference evidence="3" key="1">
    <citation type="submission" date="2017-01" db="EMBL/GenBank/DDBJ databases">
        <title>Genome sequence of Rouxiella sp. ERMR1:05.</title>
        <authorList>
            <person name="Kumar R."/>
            <person name="Singh D."/>
            <person name="Kumar S."/>
        </authorList>
    </citation>
    <scope>NUCLEOTIDE SEQUENCE [LARGE SCALE GENOMIC DNA]</scope>
    <source>
        <strain evidence="3">ERMR1:05</strain>
    </source>
</reference>
<dbReference type="CDD" id="cd00093">
    <property type="entry name" value="HTH_XRE"/>
    <property type="match status" value="1"/>
</dbReference>
<proteinExistence type="predicted"/>
<dbReference type="RefSeq" id="WP_104923110.1">
    <property type="nucleotide sequence ID" value="NZ_CP019062.1"/>
</dbReference>
<dbReference type="SUPFAM" id="SSF47413">
    <property type="entry name" value="lambda repressor-like DNA-binding domains"/>
    <property type="match status" value="1"/>
</dbReference>
<organism evidence="2 3">
    <name type="scientific">Rahnella sikkimica</name>
    <dbReference type="NCBI Taxonomy" id="1805933"/>
    <lineage>
        <taxon>Bacteria</taxon>
        <taxon>Pseudomonadati</taxon>
        <taxon>Pseudomonadota</taxon>
        <taxon>Gammaproteobacteria</taxon>
        <taxon>Enterobacterales</taxon>
        <taxon>Yersiniaceae</taxon>
        <taxon>Rahnella</taxon>
    </lineage>
</organism>
<dbReference type="InterPro" id="IPR001387">
    <property type="entry name" value="Cro/C1-type_HTH"/>
</dbReference>
<accession>A0A2L1URP3</accession>